<sequence>MEKDMRGRWRRMMVAALVSLFIAPVSVFAAPNVPSGRSIIDSITARLCQLQQARGNRIKLVNPARCAPVPPDEERFGRLIVDKVTVPAGSGAVFGIMASGTGAIVGDGSGTTTDAVSKEYMVSAGTYSVEETTLPLGWIQTSNTCVDVVVGEGETKTCTITNIRLPKLTVTKIVVNDNDGTATTSDFALFVDGGAVTSGIQNIYATGTHMVSEGDHTGYTSTIGGDCASDGSITLAAGDIQSCTVTNDDIATTAGRLLITEVLADISNSTTTPQGTDPENEWVEVYNGTNAMIDLSDYTISDANTSDAIPDGTMLPSGKYLLIFATSTTASFWTIPGDAVIVVLSSNIGNGLANGGDMVSLKDGNGAEIDAVSWGTNTTAFTPSVTLPPDGNSITRTTPTTDTNTAADWVADPTPTPGS</sequence>
<dbReference type="AlphaFoldDB" id="A0A2H0UCQ3"/>
<gene>
    <name evidence="4" type="ORF">COU18_00410</name>
</gene>
<feature type="chain" id="PRO_5013762699" description="LTD domain-containing protein" evidence="2">
    <location>
        <begin position="30"/>
        <end position="419"/>
    </location>
</feature>
<feature type="domain" description="LTD" evidence="3">
    <location>
        <begin position="244"/>
        <end position="376"/>
    </location>
</feature>
<dbReference type="EMBL" id="PFBK01000002">
    <property type="protein sequence ID" value="PIR84203.1"/>
    <property type="molecule type" value="Genomic_DNA"/>
</dbReference>
<evidence type="ECO:0000256" key="1">
    <source>
        <dbReference type="SAM" id="MobiDB-lite"/>
    </source>
</evidence>
<reference evidence="5" key="1">
    <citation type="submission" date="2017-09" db="EMBL/GenBank/DDBJ databases">
        <title>Depth-based differentiation of microbial function through sediment-hosted aquifers and enrichment of novel symbionts in the deep terrestrial subsurface.</title>
        <authorList>
            <person name="Probst A.J."/>
            <person name="Ladd B."/>
            <person name="Jarett J.K."/>
            <person name="Geller-Mcgrath D.E."/>
            <person name="Sieber C.M.K."/>
            <person name="Emerson J.B."/>
            <person name="Anantharaman K."/>
            <person name="Thomas B.C."/>
            <person name="Malmstrom R."/>
            <person name="Stieglmeier M."/>
            <person name="Klingl A."/>
            <person name="Woyke T."/>
            <person name="Ryan C.M."/>
            <person name="Banfield J.F."/>
        </authorList>
    </citation>
    <scope>NUCLEOTIDE SEQUENCE [LARGE SCALE GENOMIC DNA]</scope>
</reference>
<dbReference type="Gene3D" id="2.40.160.150">
    <property type="match status" value="1"/>
</dbReference>
<dbReference type="Gene3D" id="2.60.40.1260">
    <property type="entry name" value="Lamin Tail domain"/>
    <property type="match status" value="1"/>
</dbReference>
<evidence type="ECO:0000313" key="4">
    <source>
        <dbReference type="EMBL" id="PIR84203.1"/>
    </source>
</evidence>
<evidence type="ECO:0000313" key="5">
    <source>
        <dbReference type="Proteomes" id="UP000231192"/>
    </source>
</evidence>
<evidence type="ECO:0000259" key="3">
    <source>
        <dbReference type="PROSITE" id="PS51841"/>
    </source>
</evidence>
<organism evidence="4 5">
    <name type="scientific">Candidatus Kaiserbacteria bacterium CG10_big_fil_rev_8_21_14_0_10_51_14</name>
    <dbReference type="NCBI Taxonomy" id="1974610"/>
    <lineage>
        <taxon>Bacteria</taxon>
        <taxon>Candidatus Kaiseribacteriota</taxon>
    </lineage>
</organism>
<dbReference type="Pfam" id="PF19403">
    <property type="entry name" value="SpaA_2"/>
    <property type="match status" value="2"/>
</dbReference>
<protein>
    <recommendedName>
        <fullName evidence="3">LTD domain-containing protein</fullName>
    </recommendedName>
</protein>
<dbReference type="InterPro" id="IPR001322">
    <property type="entry name" value="Lamin_tail_dom"/>
</dbReference>
<accession>A0A2H0UCQ3</accession>
<comment type="caution">
    <text evidence="4">The sequence shown here is derived from an EMBL/GenBank/DDBJ whole genome shotgun (WGS) entry which is preliminary data.</text>
</comment>
<dbReference type="InterPro" id="IPR036415">
    <property type="entry name" value="Lamin_tail_dom_sf"/>
</dbReference>
<feature type="compositionally biased region" description="Low complexity" evidence="1">
    <location>
        <begin position="395"/>
        <end position="405"/>
    </location>
</feature>
<dbReference type="Proteomes" id="UP000231192">
    <property type="component" value="Unassembled WGS sequence"/>
</dbReference>
<dbReference type="InterPro" id="IPR045826">
    <property type="entry name" value="SpaA_PFL_dom_2"/>
</dbReference>
<name>A0A2H0UCQ3_9BACT</name>
<keyword evidence="2" id="KW-0732">Signal</keyword>
<dbReference type="Pfam" id="PF00932">
    <property type="entry name" value="LTD"/>
    <property type="match status" value="1"/>
</dbReference>
<evidence type="ECO:0000256" key="2">
    <source>
        <dbReference type="SAM" id="SignalP"/>
    </source>
</evidence>
<proteinExistence type="predicted"/>
<feature type="region of interest" description="Disordered" evidence="1">
    <location>
        <begin position="382"/>
        <end position="419"/>
    </location>
</feature>
<dbReference type="PROSITE" id="PS51841">
    <property type="entry name" value="LTD"/>
    <property type="match status" value="1"/>
</dbReference>
<feature type="signal peptide" evidence="2">
    <location>
        <begin position="1"/>
        <end position="29"/>
    </location>
</feature>
<dbReference type="SUPFAM" id="SSF74853">
    <property type="entry name" value="Lamin A/C globular tail domain"/>
    <property type="match status" value="1"/>
</dbReference>